<evidence type="ECO:0000313" key="2">
    <source>
        <dbReference type="EMBL" id="GLL09805.1"/>
    </source>
</evidence>
<name>A0A9W6NTZ8_9PSEU</name>
<dbReference type="InterPro" id="IPR011009">
    <property type="entry name" value="Kinase-like_dom_sf"/>
</dbReference>
<evidence type="ECO:0000313" key="3">
    <source>
        <dbReference type="Proteomes" id="UP001143463"/>
    </source>
</evidence>
<dbReference type="AlphaFoldDB" id="A0A9W6NTZ8"/>
<dbReference type="InterPro" id="IPR004119">
    <property type="entry name" value="EcKL"/>
</dbReference>
<dbReference type="Gene3D" id="3.90.1200.10">
    <property type="match status" value="1"/>
</dbReference>
<evidence type="ECO:0000259" key="1">
    <source>
        <dbReference type="SMART" id="SM00587"/>
    </source>
</evidence>
<dbReference type="PANTHER" id="PTHR23020">
    <property type="entry name" value="UNCHARACTERIZED NUCLEAR HORMONE RECEPTOR-RELATED"/>
    <property type="match status" value="1"/>
</dbReference>
<dbReference type="RefSeq" id="WP_051737173.1">
    <property type="nucleotide sequence ID" value="NZ_BAAAUZ010000011.1"/>
</dbReference>
<reference evidence="2" key="2">
    <citation type="submission" date="2023-01" db="EMBL/GenBank/DDBJ databases">
        <authorList>
            <person name="Sun Q."/>
            <person name="Evtushenko L."/>
        </authorList>
    </citation>
    <scope>NUCLEOTIDE SEQUENCE</scope>
    <source>
        <strain evidence="2">VKM Ac-1069</strain>
    </source>
</reference>
<sequence>MSASTTVIATAADITPAWLTQVLGDSPRITGDARVADVVATRIGTGQLGTTYLLEVTYADGGVGKPARMVAKLPALDPANRALAASLACYSREVAFYSNLAGTLPIRTPECYHASVSADGQDFCLLLEDLTPAAEVTQVEGCDLAHARAALEQAAALHAGSWRDPALAEQEWLLSALPVWQQMSAALPQAQVAFRERYAGLLDDTTIEVAESVAGGAAARWVEQLTEPRCLWHSDFRLDNLLFDASGGRVPVAVVDWQSVALASGPVDASYFIGAGLPTEVRREHEEELLRGYHDALVRGGVTDYSWEQCLAEYRVNSLAGFVISVVVSIGTERSPEGDALFTTMAARHAAHIKDCGAVALLEG</sequence>
<proteinExistence type="predicted"/>
<dbReference type="InterPro" id="IPR015897">
    <property type="entry name" value="CHK_kinase-like"/>
</dbReference>
<dbReference type="InterPro" id="IPR052961">
    <property type="entry name" value="Oxido-Kinase-like_Enzymes"/>
</dbReference>
<dbReference type="Proteomes" id="UP001143463">
    <property type="component" value="Unassembled WGS sequence"/>
</dbReference>
<dbReference type="SUPFAM" id="SSF56112">
    <property type="entry name" value="Protein kinase-like (PK-like)"/>
    <property type="match status" value="1"/>
</dbReference>
<protein>
    <recommendedName>
        <fullName evidence="1">CHK kinase-like domain-containing protein</fullName>
    </recommendedName>
</protein>
<dbReference type="SMART" id="SM00587">
    <property type="entry name" value="CHK"/>
    <property type="match status" value="1"/>
</dbReference>
<dbReference type="PANTHER" id="PTHR23020:SF41">
    <property type="entry name" value="AMINOGLYCOSIDE PHOSPHOTRANSFERASE DOMAIN-CONTAINING PROTEIN"/>
    <property type="match status" value="1"/>
</dbReference>
<dbReference type="Pfam" id="PF02958">
    <property type="entry name" value="EcKL"/>
    <property type="match status" value="1"/>
</dbReference>
<gene>
    <name evidence="2" type="ORF">GCM10017577_09450</name>
</gene>
<feature type="domain" description="CHK kinase-like" evidence="1">
    <location>
        <begin position="125"/>
        <end position="303"/>
    </location>
</feature>
<comment type="caution">
    <text evidence="2">The sequence shown here is derived from an EMBL/GenBank/DDBJ whole genome shotgun (WGS) entry which is preliminary data.</text>
</comment>
<keyword evidence="3" id="KW-1185">Reference proteome</keyword>
<organism evidence="2 3">
    <name type="scientific">Pseudonocardia halophobica</name>
    <dbReference type="NCBI Taxonomy" id="29401"/>
    <lineage>
        <taxon>Bacteria</taxon>
        <taxon>Bacillati</taxon>
        <taxon>Actinomycetota</taxon>
        <taxon>Actinomycetes</taxon>
        <taxon>Pseudonocardiales</taxon>
        <taxon>Pseudonocardiaceae</taxon>
        <taxon>Pseudonocardia</taxon>
    </lineage>
</organism>
<dbReference type="EMBL" id="BSFQ01000003">
    <property type="protein sequence ID" value="GLL09805.1"/>
    <property type="molecule type" value="Genomic_DNA"/>
</dbReference>
<reference evidence="2" key="1">
    <citation type="journal article" date="2014" name="Int. J. Syst. Evol. Microbiol.">
        <title>Complete genome sequence of Corynebacterium casei LMG S-19264T (=DSM 44701T), isolated from a smear-ripened cheese.</title>
        <authorList>
            <consortium name="US DOE Joint Genome Institute (JGI-PGF)"/>
            <person name="Walter F."/>
            <person name="Albersmeier A."/>
            <person name="Kalinowski J."/>
            <person name="Ruckert C."/>
        </authorList>
    </citation>
    <scope>NUCLEOTIDE SEQUENCE</scope>
    <source>
        <strain evidence="2">VKM Ac-1069</strain>
    </source>
</reference>
<accession>A0A9W6NTZ8</accession>